<dbReference type="InterPro" id="IPR053235">
    <property type="entry name" value="Ser_Thr_kinase"/>
</dbReference>
<keyword evidence="4" id="KW-0808">Transferase</keyword>
<evidence type="ECO:0000313" key="6">
    <source>
        <dbReference type="Proteomes" id="UP000887566"/>
    </source>
</evidence>
<sequence>MAASSSPIHHLPPEITQYRLTNAHGYVKTSNHLGEGGFGTVLLYKNSNAPFDEAAGKHLKISPNQATTEFFDELAPLCAITRAGGCEYIAPFLGYIDSPELVILTKYFKNKSLWDEMKDVVKGPFPPERSLKYFYQIAKGLEFLHHDLPERKRILHRDLKCQNILLSDDTESIKLADFGLAFNLAVDSHSVTLSDEAPSEENSMCGTFAFMAPEVLIAKKYGRRSDIWSLACTLVQMLTMKPPYFRSAKEFIEKARGLKSNQLKYKGNLFLPQQLQNTEISVLLDCMFIKNPDQRPMVEKVLEVLTIVQQSPLKVGIDNAKVNELKTKIGKDKGISVAMFEKIFNWIACY</sequence>
<dbReference type="Pfam" id="PF00069">
    <property type="entry name" value="Pkinase"/>
    <property type="match status" value="1"/>
</dbReference>
<dbReference type="InterPro" id="IPR000719">
    <property type="entry name" value="Prot_kinase_dom"/>
</dbReference>
<dbReference type="InterPro" id="IPR011009">
    <property type="entry name" value="Kinase-like_dom_sf"/>
</dbReference>
<dbReference type="GO" id="GO:0005737">
    <property type="term" value="C:cytoplasm"/>
    <property type="evidence" value="ECO:0007669"/>
    <property type="project" value="TreeGrafter"/>
</dbReference>
<dbReference type="SMART" id="SM00220">
    <property type="entry name" value="S_TKc"/>
    <property type="match status" value="1"/>
</dbReference>
<evidence type="ECO:0000259" key="5">
    <source>
        <dbReference type="PROSITE" id="PS50011"/>
    </source>
</evidence>
<dbReference type="Gene3D" id="1.10.510.10">
    <property type="entry name" value="Transferase(Phosphotransferase) domain 1"/>
    <property type="match status" value="1"/>
</dbReference>
<evidence type="ECO:0000256" key="2">
    <source>
        <dbReference type="ARBA" id="ARBA00022840"/>
    </source>
</evidence>
<dbReference type="SUPFAM" id="SSF56112">
    <property type="entry name" value="Protein kinase-like (PK-like)"/>
    <property type="match status" value="1"/>
</dbReference>
<evidence type="ECO:0000256" key="4">
    <source>
        <dbReference type="RuleBase" id="RU000304"/>
    </source>
</evidence>
<dbReference type="PANTHER" id="PTHR24361">
    <property type="entry name" value="MITOGEN-ACTIVATED KINASE KINASE KINASE"/>
    <property type="match status" value="1"/>
</dbReference>
<keyword evidence="2 3" id="KW-0067">ATP-binding</keyword>
<dbReference type="Proteomes" id="UP000887566">
    <property type="component" value="Unplaced"/>
</dbReference>
<keyword evidence="6" id="KW-1185">Reference proteome</keyword>
<evidence type="ECO:0000256" key="1">
    <source>
        <dbReference type="ARBA" id="ARBA00022741"/>
    </source>
</evidence>
<comment type="similarity">
    <text evidence="4">Belongs to the protein kinase superfamily.</text>
</comment>
<accession>A0A914X4R6</accession>
<dbReference type="GO" id="GO:0005524">
    <property type="term" value="F:ATP binding"/>
    <property type="evidence" value="ECO:0007669"/>
    <property type="project" value="UniProtKB-UniRule"/>
</dbReference>
<reference evidence="7" key="1">
    <citation type="submission" date="2022-11" db="UniProtKB">
        <authorList>
            <consortium name="WormBaseParasite"/>
        </authorList>
    </citation>
    <scope>IDENTIFICATION</scope>
</reference>
<name>A0A914X4R6_9BILA</name>
<feature type="binding site" evidence="3">
    <location>
        <position position="57"/>
    </location>
    <ligand>
        <name>ATP</name>
        <dbReference type="ChEBI" id="CHEBI:30616"/>
    </ligand>
</feature>
<dbReference type="PROSITE" id="PS00108">
    <property type="entry name" value="PROTEIN_KINASE_ST"/>
    <property type="match status" value="1"/>
</dbReference>
<dbReference type="PROSITE" id="PS00107">
    <property type="entry name" value="PROTEIN_KINASE_ATP"/>
    <property type="match status" value="1"/>
</dbReference>
<dbReference type="InterPro" id="IPR008271">
    <property type="entry name" value="Ser/Thr_kinase_AS"/>
</dbReference>
<dbReference type="InterPro" id="IPR017441">
    <property type="entry name" value="Protein_kinase_ATP_BS"/>
</dbReference>
<keyword evidence="4" id="KW-0418">Kinase</keyword>
<evidence type="ECO:0000256" key="3">
    <source>
        <dbReference type="PROSITE-ProRule" id="PRU10141"/>
    </source>
</evidence>
<dbReference type="AlphaFoldDB" id="A0A914X4R6"/>
<protein>
    <submittedName>
        <fullName evidence="7">Protein kinase domain-containing protein</fullName>
    </submittedName>
</protein>
<keyword evidence="1 3" id="KW-0547">Nucleotide-binding</keyword>
<dbReference type="PROSITE" id="PS50011">
    <property type="entry name" value="PROTEIN_KINASE_DOM"/>
    <property type="match status" value="1"/>
</dbReference>
<dbReference type="GO" id="GO:0004674">
    <property type="term" value="F:protein serine/threonine kinase activity"/>
    <property type="evidence" value="ECO:0007669"/>
    <property type="project" value="UniProtKB-KW"/>
</dbReference>
<proteinExistence type="inferred from homology"/>
<dbReference type="WBParaSite" id="PSAMB.scaffold640size52828.g7574.t1">
    <property type="protein sequence ID" value="PSAMB.scaffold640size52828.g7574.t1"/>
    <property type="gene ID" value="PSAMB.scaffold640size52828.g7574"/>
</dbReference>
<keyword evidence="4" id="KW-0723">Serine/threonine-protein kinase</keyword>
<feature type="domain" description="Protein kinase" evidence="5">
    <location>
        <begin position="27"/>
        <end position="308"/>
    </location>
</feature>
<organism evidence="6 7">
    <name type="scientific">Plectus sambesii</name>
    <dbReference type="NCBI Taxonomy" id="2011161"/>
    <lineage>
        <taxon>Eukaryota</taxon>
        <taxon>Metazoa</taxon>
        <taxon>Ecdysozoa</taxon>
        <taxon>Nematoda</taxon>
        <taxon>Chromadorea</taxon>
        <taxon>Plectida</taxon>
        <taxon>Plectina</taxon>
        <taxon>Plectoidea</taxon>
        <taxon>Plectidae</taxon>
        <taxon>Plectus</taxon>
    </lineage>
</organism>
<evidence type="ECO:0000313" key="7">
    <source>
        <dbReference type="WBParaSite" id="PSAMB.scaffold640size52828.g7574.t1"/>
    </source>
</evidence>